<evidence type="ECO:0000256" key="13">
    <source>
        <dbReference type="ARBA" id="ARBA00023160"/>
    </source>
</evidence>
<dbReference type="EC" id="6.3.4.14" evidence="4 17"/>
<evidence type="ECO:0000313" key="20">
    <source>
        <dbReference type="EMBL" id="HCL04214.1"/>
    </source>
</evidence>
<dbReference type="Pfam" id="PF00289">
    <property type="entry name" value="Biotin_carb_N"/>
    <property type="match status" value="1"/>
</dbReference>
<name>A0A3D2XB91_9FIRM</name>
<dbReference type="PANTHER" id="PTHR48095">
    <property type="entry name" value="PYRUVATE CARBOXYLASE SUBUNIT A"/>
    <property type="match status" value="1"/>
</dbReference>
<keyword evidence="13 17" id="KW-0275">Fatty acid biosynthesis</keyword>
<dbReference type="AlphaFoldDB" id="A0A3D2XB91"/>
<dbReference type="InterPro" id="IPR011761">
    <property type="entry name" value="ATP-grasp"/>
</dbReference>
<protein>
    <recommendedName>
        <fullName evidence="4 17">Biotin carboxylase</fullName>
        <ecNumber evidence="4 17">6.3.4.14</ecNumber>
    </recommendedName>
    <alternativeName>
        <fullName evidence="17">Acetyl-coenzyme A carboxylase biotin carboxylase subunit A</fullName>
    </alternativeName>
</protein>
<dbReference type="Pfam" id="PF02786">
    <property type="entry name" value="CPSase_L_D2"/>
    <property type="match status" value="1"/>
</dbReference>
<keyword evidence="10 16" id="KW-0067">ATP-binding</keyword>
<evidence type="ECO:0000256" key="2">
    <source>
        <dbReference type="ARBA" id="ARBA00004956"/>
    </source>
</evidence>
<evidence type="ECO:0000256" key="4">
    <source>
        <dbReference type="ARBA" id="ARBA00013263"/>
    </source>
</evidence>
<feature type="domain" description="Biotin carboxylation" evidence="19">
    <location>
        <begin position="1"/>
        <end position="446"/>
    </location>
</feature>
<evidence type="ECO:0000259" key="19">
    <source>
        <dbReference type="PROSITE" id="PS50979"/>
    </source>
</evidence>
<gene>
    <name evidence="20" type="ORF">DHW61_17710</name>
</gene>
<evidence type="ECO:0000256" key="10">
    <source>
        <dbReference type="ARBA" id="ARBA00022840"/>
    </source>
</evidence>
<accession>A0A3D2XB91</accession>
<evidence type="ECO:0000256" key="6">
    <source>
        <dbReference type="ARBA" id="ARBA00022598"/>
    </source>
</evidence>
<dbReference type="Gene3D" id="3.30.1490.20">
    <property type="entry name" value="ATP-grasp fold, A domain"/>
    <property type="match status" value="1"/>
</dbReference>
<dbReference type="SUPFAM" id="SSF52440">
    <property type="entry name" value="PreATP-grasp domain"/>
    <property type="match status" value="1"/>
</dbReference>
<keyword evidence="8 16" id="KW-0547">Nucleotide-binding</keyword>
<comment type="catalytic activity">
    <reaction evidence="15 17">
        <text>N(6)-biotinyl-L-lysyl-[protein] + hydrogencarbonate + ATP = N(6)-carboxybiotinyl-L-lysyl-[protein] + ADP + phosphate + H(+)</text>
        <dbReference type="Rhea" id="RHEA:13501"/>
        <dbReference type="Rhea" id="RHEA-COMP:10505"/>
        <dbReference type="Rhea" id="RHEA-COMP:10506"/>
        <dbReference type="ChEBI" id="CHEBI:15378"/>
        <dbReference type="ChEBI" id="CHEBI:17544"/>
        <dbReference type="ChEBI" id="CHEBI:30616"/>
        <dbReference type="ChEBI" id="CHEBI:43474"/>
        <dbReference type="ChEBI" id="CHEBI:83144"/>
        <dbReference type="ChEBI" id="CHEBI:83145"/>
        <dbReference type="ChEBI" id="CHEBI:456216"/>
        <dbReference type="EC" id="6.3.4.14"/>
    </reaction>
</comment>
<comment type="pathway">
    <text evidence="2 17">Lipid metabolism; malonyl-CoA biosynthesis; malonyl-CoA from acetyl-CoA: step 1/1.</text>
</comment>
<evidence type="ECO:0000256" key="1">
    <source>
        <dbReference type="ARBA" id="ARBA00003761"/>
    </source>
</evidence>
<dbReference type="Gene3D" id="3.30.470.20">
    <property type="entry name" value="ATP-grasp fold, B domain"/>
    <property type="match status" value="1"/>
</dbReference>
<organism evidence="20 21">
    <name type="scientific">Lachnoclostridium phytofermentans</name>
    <dbReference type="NCBI Taxonomy" id="66219"/>
    <lineage>
        <taxon>Bacteria</taxon>
        <taxon>Bacillati</taxon>
        <taxon>Bacillota</taxon>
        <taxon>Clostridia</taxon>
        <taxon>Lachnospirales</taxon>
        <taxon>Lachnospiraceae</taxon>
    </lineage>
</organism>
<keyword evidence="12 17" id="KW-0443">Lipid metabolism</keyword>
<evidence type="ECO:0000256" key="7">
    <source>
        <dbReference type="ARBA" id="ARBA00022723"/>
    </source>
</evidence>
<dbReference type="PROSITE" id="PS00867">
    <property type="entry name" value="CPSASE_2"/>
    <property type="match status" value="1"/>
</dbReference>
<keyword evidence="14 17" id="KW-0092">Biotin</keyword>
<dbReference type="InterPro" id="IPR016185">
    <property type="entry name" value="PreATP-grasp_dom_sf"/>
</dbReference>
<dbReference type="InterPro" id="IPR004549">
    <property type="entry name" value="Acetyl_CoA_COase_biotin_COase"/>
</dbReference>
<dbReference type="InterPro" id="IPR005481">
    <property type="entry name" value="BC-like_N"/>
</dbReference>
<dbReference type="NCBIfam" id="TIGR00514">
    <property type="entry name" value="accC"/>
    <property type="match status" value="1"/>
</dbReference>
<dbReference type="FunFam" id="3.30.1490.20:FF:000018">
    <property type="entry name" value="Biotin carboxylase"/>
    <property type="match status" value="1"/>
</dbReference>
<dbReference type="PANTHER" id="PTHR48095:SF2">
    <property type="entry name" value="BIOTIN CARBOXYLASE, CHLOROPLASTIC"/>
    <property type="match status" value="1"/>
</dbReference>
<sequence length="448" mass="50109">MFKKILVANRGEIAVRIIRACREMGIQTVAIYSTADEQALHAQLADEAVCIGPAYAKDSYLKMERILSATLASGAEAIHPGFGFLSENSKFAQLCEKCNIAFIGPNKDVIDRMGDKACARNTMMEANVPVVPGTKEPLHEIKRAKALAKEIGYPIMIKASAGGGGRGMRIVHSEEEFDNLFETARQEAKNGFGDDTMYLERYISGARHIEFQILADQFGNVVHLGERDCSIQRRHQKMIEEAPSVALSETLRKEMGEIAVRAAKAANYTNAGTIEFLLDDKNRYYFIEMNTRIQVEHGITELVTGIDLIKEQIKIAAGEPLSFTQEDIRIEGHAIECRINAECPERGFLPSPGTVTEFHMPGGFGVRIDTMLYEGYTIPRYYDSLIAKVMVHDKTREEAIAKMRGVLGELIIDGIETNTDFLYQLIQNKQFQTGNITTDFVEYFLNRE</sequence>
<dbReference type="GO" id="GO:0046872">
    <property type="term" value="F:metal ion binding"/>
    <property type="evidence" value="ECO:0007669"/>
    <property type="project" value="UniProtKB-KW"/>
</dbReference>
<evidence type="ECO:0000256" key="8">
    <source>
        <dbReference type="ARBA" id="ARBA00022741"/>
    </source>
</evidence>
<dbReference type="GO" id="GO:0006633">
    <property type="term" value="P:fatty acid biosynthetic process"/>
    <property type="evidence" value="ECO:0007669"/>
    <property type="project" value="UniProtKB-KW"/>
</dbReference>
<dbReference type="Proteomes" id="UP000262969">
    <property type="component" value="Unassembled WGS sequence"/>
</dbReference>
<dbReference type="FunFam" id="3.40.50.20:FF:000010">
    <property type="entry name" value="Propionyl-CoA carboxylase subunit alpha"/>
    <property type="match status" value="1"/>
</dbReference>
<dbReference type="GO" id="GO:2001295">
    <property type="term" value="P:malonyl-CoA biosynthetic process"/>
    <property type="evidence" value="ECO:0007669"/>
    <property type="project" value="UniProtKB-UniPathway"/>
</dbReference>
<dbReference type="InterPro" id="IPR013815">
    <property type="entry name" value="ATP_grasp_subdomain_1"/>
</dbReference>
<evidence type="ECO:0000256" key="15">
    <source>
        <dbReference type="ARBA" id="ARBA00048600"/>
    </source>
</evidence>
<keyword evidence="5 17" id="KW-0444">Lipid biosynthesis</keyword>
<proteinExistence type="predicted"/>
<dbReference type="NCBIfam" id="NF004085">
    <property type="entry name" value="PRK05586.1"/>
    <property type="match status" value="1"/>
</dbReference>
<keyword evidence="6 17" id="KW-0436">Ligase</keyword>
<keyword evidence="9 17" id="KW-0276">Fatty acid metabolism</keyword>
<evidence type="ECO:0000313" key="21">
    <source>
        <dbReference type="Proteomes" id="UP000262969"/>
    </source>
</evidence>
<evidence type="ECO:0000259" key="18">
    <source>
        <dbReference type="PROSITE" id="PS50975"/>
    </source>
</evidence>
<keyword evidence="11" id="KW-0460">Magnesium</keyword>
<feature type="domain" description="ATP-grasp" evidence="18">
    <location>
        <begin position="120"/>
        <end position="317"/>
    </location>
</feature>
<dbReference type="InterPro" id="IPR011054">
    <property type="entry name" value="Rudment_hybrid_motif"/>
</dbReference>
<comment type="subunit">
    <text evidence="3 17">Acetyl-CoA carboxylase is a heterohexamer of biotin carboxyl carrier protein, biotin carboxylase and the two subunits of carboxyl transferase in a 2:2 complex.</text>
</comment>
<dbReference type="SMART" id="SM00878">
    <property type="entry name" value="Biotin_carb_C"/>
    <property type="match status" value="1"/>
</dbReference>
<dbReference type="InterPro" id="IPR005482">
    <property type="entry name" value="Biotin_COase_C"/>
</dbReference>
<dbReference type="PROSITE" id="PS00866">
    <property type="entry name" value="CPSASE_1"/>
    <property type="match status" value="1"/>
</dbReference>
<comment type="caution">
    <text evidence="20">The sequence shown here is derived from an EMBL/GenBank/DDBJ whole genome shotgun (WGS) entry which is preliminary data.</text>
</comment>
<dbReference type="UniPathway" id="UPA00655">
    <property type="reaction ID" value="UER00711"/>
</dbReference>
<dbReference type="InterPro" id="IPR011764">
    <property type="entry name" value="Biotin_carboxylation_dom"/>
</dbReference>
<evidence type="ECO:0000256" key="14">
    <source>
        <dbReference type="ARBA" id="ARBA00023267"/>
    </source>
</evidence>
<evidence type="ECO:0000256" key="3">
    <source>
        <dbReference type="ARBA" id="ARBA00011750"/>
    </source>
</evidence>
<evidence type="ECO:0000256" key="12">
    <source>
        <dbReference type="ARBA" id="ARBA00023098"/>
    </source>
</evidence>
<dbReference type="PROSITE" id="PS50975">
    <property type="entry name" value="ATP_GRASP"/>
    <property type="match status" value="1"/>
</dbReference>
<evidence type="ECO:0000256" key="16">
    <source>
        <dbReference type="PROSITE-ProRule" id="PRU00409"/>
    </source>
</evidence>
<evidence type="ECO:0000256" key="9">
    <source>
        <dbReference type="ARBA" id="ARBA00022832"/>
    </source>
</evidence>
<dbReference type="Gene3D" id="3.40.50.20">
    <property type="match status" value="1"/>
</dbReference>
<comment type="function">
    <text evidence="1 17">This protein is a component of the acetyl coenzyme A carboxylase complex; first, biotin carboxylase catalyzes the carboxylation of the carrier protein and then the transcarboxylase transfers the carboxyl group to form malonyl-CoA.</text>
</comment>
<keyword evidence="7" id="KW-0479">Metal-binding</keyword>
<dbReference type="InterPro" id="IPR005479">
    <property type="entry name" value="CPAse_ATP-bd"/>
</dbReference>
<dbReference type="Pfam" id="PF02785">
    <property type="entry name" value="Biotin_carb_C"/>
    <property type="match status" value="1"/>
</dbReference>
<dbReference type="GO" id="GO:0004075">
    <property type="term" value="F:biotin carboxylase activity"/>
    <property type="evidence" value="ECO:0007669"/>
    <property type="project" value="UniProtKB-EC"/>
</dbReference>
<dbReference type="SUPFAM" id="SSF56059">
    <property type="entry name" value="Glutathione synthetase ATP-binding domain-like"/>
    <property type="match status" value="1"/>
</dbReference>
<dbReference type="EMBL" id="DPVV01000578">
    <property type="protein sequence ID" value="HCL04214.1"/>
    <property type="molecule type" value="Genomic_DNA"/>
</dbReference>
<evidence type="ECO:0000256" key="5">
    <source>
        <dbReference type="ARBA" id="ARBA00022516"/>
    </source>
</evidence>
<dbReference type="PROSITE" id="PS50979">
    <property type="entry name" value="BC"/>
    <property type="match status" value="1"/>
</dbReference>
<reference evidence="20 21" key="1">
    <citation type="journal article" date="2018" name="Nat. Biotechnol.">
        <title>A standardized bacterial taxonomy based on genome phylogeny substantially revises the tree of life.</title>
        <authorList>
            <person name="Parks D.H."/>
            <person name="Chuvochina M."/>
            <person name="Waite D.W."/>
            <person name="Rinke C."/>
            <person name="Skarshewski A."/>
            <person name="Chaumeil P.A."/>
            <person name="Hugenholtz P."/>
        </authorList>
    </citation>
    <scope>NUCLEOTIDE SEQUENCE [LARGE SCALE GENOMIC DNA]</scope>
    <source>
        <strain evidence="20">UBA11728</strain>
    </source>
</reference>
<evidence type="ECO:0000256" key="11">
    <source>
        <dbReference type="ARBA" id="ARBA00022842"/>
    </source>
</evidence>
<dbReference type="SUPFAM" id="SSF51246">
    <property type="entry name" value="Rudiment single hybrid motif"/>
    <property type="match status" value="1"/>
</dbReference>
<evidence type="ECO:0000256" key="17">
    <source>
        <dbReference type="RuleBase" id="RU365063"/>
    </source>
</evidence>
<dbReference type="FunFam" id="3.30.470.20:FF:000028">
    <property type="entry name" value="Methylcrotonoyl-CoA carboxylase subunit alpha, mitochondrial"/>
    <property type="match status" value="1"/>
</dbReference>
<dbReference type="GO" id="GO:0005524">
    <property type="term" value="F:ATP binding"/>
    <property type="evidence" value="ECO:0007669"/>
    <property type="project" value="UniProtKB-UniRule"/>
</dbReference>
<dbReference type="NCBIfam" id="NF006367">
    <property type="entry name" value="PRK08591.1"/>
    <property type="match status" value="1"/>
</dbReference>
<dbReference type="InterPro" id="IPR051602">
    <property type="entry name" value="ACC_Biotin_Carboxylase"/>
</dbReference>